<evidence type="ECO:0000313" key="4">
    <source>
        <dbReference type="EMBL" id="MBB5435031.1"/>
    </source>
</evidence>
<evidence type="ECO:0000313" key="5">
    <source>
        <dbReference type="Proteomes" id="UP000572635"/>
    </source>
</evidence>
<accession>A0A7W8QRD5</accession>
<feature type="region of interest" description="Disordered" evidence="3">
    <location>
        <begin position="224"/>
        <end position="314"/>
    </location>
</feature>
<keyword evidence="5" id="KW-1185">Reference proteome</keyword>
<dbReference type="AlphaFoldDB" id="A0A7W8QRD5"/>
<organism evidence="4 5">
    <name type="scientific">Nocardiopsis composta</name>
    <dbReference type="NCBI Taxonomy" id="157465"/>
    <lineage>
        <taxon>Bacteria</taxon>
        <taxon>Bacillati</taxon>
        <taxon>Actinomycetota</taxon>
        <taxon>Actinomycetes</taxon>
        <taxon>Streptosporangiales</taxon>
        <taxon>Nocardiopsidaceae</taxon>
        <taxon>Nocardiopsis</taxon>
    </lineage>
</organism>
<dbReference type="Proteomes" id="UP000572635">
    <property type="component" value="Unassembled WGS sequence"/>
</dbReference>
<dbReference type="EMBL" id="JACHDB010000001">
    <property type="protein sequence ID" value="MBB5435031.1"/>
    <property type="molecule type" value="Genomic_DNA"/>
</dbReference>
<proteinExistence type="inferred from homology"/>
<comment type="similarity">
    <text evidence="1 2">Belongs to the arylamine N-acetyltransferase family.</text>
</comment>
<keyword evidence="4" id="KW-0808">Transferase</keyword>
<dbReference type="PANTHER" id="PTHR11786:SF0">
    <property type="entry name" value="ARYLAMINE N-ACETYLTRANSFERASE 4-RELATED"/>
    <property type="match status" value="1"/>
</dbReference>
<dbReference type="InterPro" id="IPR001447">
    <property type="entry name" value="Arylamine_N-AcTrfase"/>
</dbReference>
<sequence length="362" mass="37407">MDRTTGPAPAHVPAGRPSGAGRVDAAAYLARIGCTGPVTPDASTLRALHRAQTAAVPYENLDIQPGIAEPLSPAGVPAKITAPGRGGYCYELNGAFALLLEALGYQATRVTAAVDAKDDPAPAWGNHLALLVRADGTAWIADTGLGDGFTDPLPLRPGHHTQGPFGYLVERLADGERWIGHHHWGAVPGYRMRTEPLPLSAFAPHHLRQSTSSESGFVQTLIVQRPSPTTPSPCAAPPSPPTTPAASTASSCPTRPPSRRPCPAASAFRPPPWTPPGPTPWPAPGPRPASPAGPDPPPSEPGGPPGDHAGGMHRSLERSFPLSTECCANGFFAVRGILLGSYRGPVVPAGPPALSGARGRPR</sequence>
<feature type="region of interest" description="Disordered" evidence="3">
    <location>
        <begin position="343"/>
        <end position="362"/>
    </location>
</feature>
<reference evidence="4 5" key="1">
    <citation type="submission" date="2020-08" db="EMBL/GenBank/DDBJ databases">
        <title>Sequencing the genomes of 1000 actinobacteria strains.</title>
        <authorList>
            <person name="Klenk H.-P."/>
        </authorList>
    </citation>
    <scope>NUCLEOTIDE SEQUENCE [LARGE SCALE GENOMIC DNA]</scope>
    <source>
        <strain evidence="4 5">DSM 44551</strain>
    </source>
</reference>
<evidence type="ECO:0000256" key="2">
    <source>
        <dbReference type="RuleBase" id="RU003452"/>
    </source>
</evidence>
<name>A0A7W8QRD5_9ACTN</name>
<dbReference type="Gene3D" id="3.30.2140.10">
    <property type="entry name" value="Arylamine N-acetyltransferase"/>
    <property type="match status" value="1"/>
</dbReference>
<dbReference type="PRINTS" id="PR01543">
    <property type="entry name" value="ANATRNSFRASE"/>
</dbReference>
<dbReference type="InterPro" id="IPR038765">
    <property type="entry name" value="Papain-like_cys_pep_sf"/>
</dbReference>
<dbReference type="PANTHER" id="PTHR11786">
    <property type="entry name" value="N-HYDROXYARYLAMINE O-ACETYLTRANSFERASE"/>
    <property type="match status" value="1"/>
</dbReference>
<dbReference type="Pfam" id="PF00797">
    <property type="entry name" value="Acetyltransf_2"/>
    <property type="match status" value="1"/>
</dbReference>
<evidence type="ECO:0000256" key="3">
    <source>
        <dbReference type="SAM" id="MobiDB-lite"/>
    </source>
</evidence>
<dbReference type="Gene3D" id="2.40.128.150">
    <property type="entry name" value="Cysteine proteinases"/>
    <property type="match status" value="1"/>
</dbReference>
<comment type="caution">
    <text evidence="4">The sequence shown here is derived from an EMBL/GenBank/DDBJ whole genome shotgun (WGS) entry which is preliminary data.</text>
</comment>
<dbReference type="RefSeq" id="WP_184396349.1">
    <property type="nucleotide sequence ID" value="NZ_BAAAJD010000008.1"/>
</dbReference>
<feature type="compositionally biased region" description="Pro residues" evidence="3">
    <location>
        <begin position="269"/>
        <end position="304"/>
    </location>
</feature>
<evidence type="ECO:0000256" key="1">
    <source>
        <dbReference type="ARBA" id="ARBA00006547"/>
    </source>
</evidence>
<gene>
    <name evidence="4" type="ORF">HDA36_005115</name>
</gene>
<feature type="compositionally biased region" description="Low complexity" evidence="3">
    <location>
        <begin position="244"/>
        <end position="253"/>
    </location>
</feature>
<protein>
    <submittedName>
        <fullName evidence="4">Arylamine N-acetyltransferase</fullName>
    </submittedName>
</protein>
<feature type="compositionally biased region" description="Pro residues" evidence="3">
    <location>
        <begin position="228"/>
        <end position="243"/>
    </location>
</feature>
<dbReference type="GO" id="GO:0016407">
    <property type="term" value="F:acetyltransferase activity"/>
    <property type="evidence" value="ECO:0007669"/>
    <property type="project" value="InterPro"/>
</dbReference>
<dbReference type="SUPFAM" id="SSF54001">
    <property type="entry name" value="Cysteine proteinases"/>
    <property type="match status" value="1"/>
</dbReference>